<evidence type="ECO:0000313" key="9">
    <source>
        <dbReference type="Proteomes" id="UP000245768"/>
    </source>
</evidence>
<dbReference type="AlphaFoldDB" id="A0A316YSC0"/>
<reference evidence="8 9" key="1">
    <citation type="journal article" date="2018" name="Mol. Biol. Evol.">
        <title>Broad Genomic Sampling Reveals a Smut Pathogenic Ancestry of the Fungal Clade Ustilaginomycotina.</title>
        <authorList>
            <person name="Kijpornyongpan T."/>
            <person name="Mondo S.J."/>
            <person name="Barry K."/>
            <person name="Sandor L."/>
            <person name="Lee J."/>
            <person name="Lipzen A."/>
            <person name="Pangilinan J."/>
            <person name="LaButti K."/>
            <person name="Hainaut M."/>
            <person name="Henrissat B."/>
            <person name="Grigoriev I.V."/>
            <person name="Spatafora J.W."/>
            <person name="Aime M.C."/>
        </authorList>
    </citation>
    <scope>NUCLEOTIDE SEQUENCE [LARGE SCALE GENOMIC DNA]</scope>
    <source>
        <strain evidence="8 9">MCA 4198</strain>
    </source>
</reference>
<dbReference type="OrthoDB" id="10255570at2759"/>
<keyword evidence="3 8" id="KW-0808">Transferase</keyword>
<organism evidence="8 9">
    <name type="scientific">Acaromyces ingoldii</name>
    <dbReference type="NCBI Taxonomy" id="215250"/>
    <lineage>
        <taxon>Eukaryota</taxon>
        <taxon>Fungi</taxon>
        <taxon>Dikarya</taxon>
        <taxon>Basidiomycota</taxon>
        <taxon>Ustilaginomycotina</taxon>
        <taxon>Exobasidiomycetes</taxon>
        <taxon>Exobasidiales</taxon>
        <taxon>Cryptobasidiaceae</taxon>
        <taxon>Acaromyces</taxon>
    </lineage>
</organism>
<dbReference type="EMBL" id="KZ819635">
    <property type="protein sequence ID" value="PWN91916.1"/>
    <property type="molecule type" value="Genomic_DNA"/>
</dbReference>
<gene>
    <name evidence="8" type="ORF">FA10DRAFT_227640</name>
</gene>
<evidence type="ECO:0000256" key="5">
    <source>
        <dbReference type="ARBA" id="ARBA00023315"/>
    </source>
</evidence>
<dbReference type="STRING" id="215250.A0A316YSC0"/>
<keyword evidence="9" id="KW-1185">Reference proteome</keyword>
<dbReference type="GO" id="GO:0006072">
    <property type="term" value="P:glycerol-3-phosphate metabolic process"/>
    <property type="evidence" value="ECO:0007669"/>
    <property type="project" value="TreeGrafter"/>
</dbReference>
<dbReference type="Pfam" id="PF01553">
    <property type="entry name" value="Acyltransferase"/>
    <property type="match status" value="1"/>
</dbReference>
<comment type="subcellular location">
    <subcellularLocation>
        <location evidence="1">Endomembrane system</location>
        <topology evidence="1">Peripheral membrane protein</topology>
    </subcellularLocation>
</comment>
<sequence length="856" mass="94972">MAPDPSAKGVASNSRTASTPAGDASLPPPSSSLPSSKATLPPLINQLSDLGGAQKNGSGHRSSDVDLAAKALKGANHGDAGGPTFGAASEDDATSDELNVVAAYKAHFREDPVAFLQQVWAYGQGSGWRGYSNYIGAPILYPGQSDAVIRDIMSSEQVRSRITRLAHQRVDNLLASFKQRKRQEIEAQLQDVARSMAEKSVARLDSLTFLRIFAATINNVLVRMYHQGIHISVPQVLELRRVAAFCAERKYSIFFLPCHKSHIDYLTFSFLLFRLGLSLPHIVAGENLDLPVVGNILRGGGGFFIRRAFSGDELYPVVIKEYIEQLLSKGKNIECFIEGTRSRTGKLLPPKLGILKYVIDSILEQRTEDVYICPVSIQYDDVVEAETFVSELLGKPKEAESLFGLLSGSGSLLSLQMGRIDVRFQIPWSLKGFIKEQTKRREAPGPNGTKVELDLLNNAQHKSLLLKALGYRTLSDINRAGVVMPAALVGTVILTLRGRGVGRSELIRRVEWLRDQILARGYQVADFGQMSTGEVVDRALTTMKDLIQVQTDVMEPTFLPLKRFELSFYRNQVIHIFVNESLLSVALYTRVKQGGSTPMQRMELSALTRECGWISHILRNEFVYGTDPLETNVRKIVDEMTRDEILEQSDASTGETISDDALIGLTQKQRDLGRRDFDAYLFLVWPFIEGYWLAACSLLLLAGPGTQEEGEPASSSSSTIHWYAAKEFESRAQLFGKTMYSQGELSYLEAVSAQTISQAITRYEELGIVVRRKSSAAKPVPLIALDPSYKPRLQQTQQQQGGKLWEFLERLSAFRREGKDRRDAGDVVGERLLDVIGRNYPTPVETTRHTDGHARI</sequence>
<dbReference type="GO" id="GO:0031966">
    <property type="term" value="C:mitochondrial membrane"/>
    <property type="evidence" value="ECO:0007669"/>
    <property type="project" value="TreeGrafter"/>
</dbReference>
<dbReference type="SMART" id="SM00563">
    <property type="entry name" value="PlsC"/>
    <property type="match status" value="1"/>
</dbReference>
<evidence type="ECO:0000256" key="6">
    <source>
        <dbReference type="SAM" id="MobiDB-lite"/>
    </source>
</evidence>
<dbReference type="GeneID" id="37040634"/>
<feature type="region of interest" description="Disordered" evidence="6">
    <location>
        <begin position="1"/>
        <end position="64"/>
    </location>
</feature>
<dbReference type="CDD" id="cd07993">
    <property type="entry name" value="LPLAT_DHAPAT-like"/>
    <property type="match status" value="1"/>
</dbReference>
<dbReference type="SUPFAM" id="SSF69593">
    <property type="entry name" value="Glycerol-3-phosphate (1)-acyltransferase"/>
    <property type="match status" value="1"/>
</dbReference>
<evidence type="ECO:0000256" key="3">
    <source>
        <dbReference type="ARBA" id="ARBA00022679"/>
    </source>
</evidence>
<name>A0A316YSC0_9BASI</name>
<dbReference type="Proteomes" id="UP000245768">
    <property type="component" value="Unassembled WGS sequence"/>
</dbReference>
<dbReference type="InParanoid" id="A0A316YSC0"/>
<keyword evidence="4" id="KW-0472">Membrane</keyword>
<dbReference type="PANTHER" id="PTHR12563:SF17">
    <property type="entry name" value="DIHYDROXYACETONE PHOSPHATE ACYLTRANSFERASE"/>
    <property type="match status" value="1"/>
</dbReference>
<proteinExistence type="inferred from homology"/>
<comment type="similarity">
    <text evidence="2">Belongs to the GPAT/DAPAT family.</text>
</comment>
<evidence type="ECO:0000256" key="1">
    <source>
        <dbReference type="ARBA" id="ARBA00004184"/>
    </source>
</evidence>
<feature type="compositionally biased region" description="Low complexity" evidence="6">
    <location>
        <begin position="32"/>
        <end position="43"/>
    </location>
</feature>
<evidence type="ECO:0000256" key="4">
    <source>
        <dbReference type="ARBA" id="ARBA00023136"/>
    </source>
</evidence>
<dbReference type="InterPro" id="IPR041728">
    <property type="entry name" value="GPAT/DHAPAT_LPLAT"/>
</dbReference>
<dbReference type="GO" id="GO:0012505">
    <property type="term" value="C:endomembrane system"/>
    <property type="evidence" value="ECO:0007669"/>
    <property type="project" value="UniProtKB-SubCell"/>
</dbReference>
<evidence type="ECO:0000259" key="7">
    <source>
        <dbReference type="SMART" id="SM00563"/>
    </source>
</evidence>
<dbReference type="InterPro" id="IPR045520">
    <property type="entry name" value="GPAT/DHAPAT_C"/>
</dbReference>
<evidence type="ECO:0000256" key="2">
    <source>
        <dbReference type="ARBA" id="ARBA00007937"/>
    </source>
</evidence>
<protein>
    <submittedName>
        <fullName evidence="8">Acyltransferase-domain-containing protein</fullName>
    </submittedName>
</protein>
<dbReference type="RefSeq" id="XP_025379114.1">
    <property type="nucleotide sequence ID" value="XM_025518718.1"/>
</dbReference>
<dbReference type="GO" id="GO:0008654">
    <property type="term" value="P:phospholipid biosynthetic process"/>
    <property type="evidence" value="ECO:0007669"/>
    <property type="project" value="TreeGrafter"/>
</dbReference>
<dbReference type="InterPro" id="IPR022284">
    <property type="entry name" value="GPAT/DHAPAT"/>
</dbReference>
<dbReference type="PANTHER" id="PTHR12563">
    <property type="entry name" value="GLYCEROL-3-PHOSPHATE ACYLTRANSFERASE"/>
    <property type="match status" value="1"/>
</dbReference>
<dbReference type="GO" id="GO:0006631">
    <property type="term" value="P:fatty acid metabolic process"/>
    <property type="evidence" value="ECO:0007669"/>
    <property type="project" value="TreeGrafter"/>
</dbReference>
<dbReference type="InterPro" id="IPR002123">
    <property type="entry name" value="Plipid/glycerol_acylTrfase"/>
</dbReference>
<accession>A0A316YSC0</accession>
<dbReference type="GO" id="GO:0019432">
    <property type="term" value="P:triglyceride biosynthetic process"/>
    <property type="evidence" value="ECO:0007669"/>
    <property type="project" value="TreeGrafter"/>
</dbReference>
<dbReference type="GO" id="GO:0004366">
    <property type="term" value="F:glycerol-3-phosphate O-acyltransferase activity"/>
    <property type="evidence" value="ECO:0007669"/>
    <property type="project" value="TreeGrafter"/>
</dbReference>
<dbReference type="Pfam" id="PF19277">
    <property type="entry name" value="GPAT_C"/>
    <property type="match status" value="1"/>
</dbReference>
<keyword evidence="5 8" id="KW-0012">Acyltransferase</keyword>
<evidence type="ECO:0000313" key="8">
    <source>
        <dbReference type="EMBL" id="PWN91916.1"/>
    </source>
</evidence>
<feature type="domain" description="Phospholipid/glycerol acyltransferase" evidence="7">
    <location>
        <begin position="253"/>
        <end position="380"/>
    </location>
</feature>